<proteinExistence type="predicted"/>
<dbReference type="EMBL" id="CM016762">
    <property type="protein sequence ID" value="TMS33797.1"/>
    <property type="molecule type" value="Genomic_DNA"/>
</dbReference>
<evidence type="ECO:0000313" key="2">
    <source>
        <dbReference type="Proteomes" id="UP000298663"/>
    </source>
</evidence>
<dbReference type="Proteomes" id="UP000298663">
    <property type="component" value="Chromosome X"/>
</dbReference>
<name>A0A4U8UNZ4_STECR</name>
<evidence type="ECO:0000313" key="1">
    <source>
        <dbReference type="EMBL" id="TMS33797.1"/>
    </source>
</evidence>
<comment type="caution">
    <text evidence="1">The sequence shown here is derived from an EMBL/GenBank/DDBJ whole genome shotgun (WGS) entry which is preliminary data.</text>
</comment>
<organism evidence="1 2">
    <name type="scientific">Steinernema carpocapsae</name>
    <name type="common">Entomopathogenic nematode</name>
    <dbReference type="NCBI Taxonomy" id="34508"/>
    <lineage>
        <taxon>Eukaryota</taxon>
        <taxon>Metazoa</taxon>
        <taxon>Ecdysozoa</taxon>
        <taxon>Nematoda</taxon>
        <taxon>Chromadorea</taxon>
        <taxon>Rhabditida</taxon>
        <taxon>Tylenchina</taxon>
        <taxon>Panagrolaimomorpha</taxon>
        <taxon>Strongyloidoidea</taxon>
        <taxon>Steinernematidae</taxon>
        <taxon>Steinernema</taxon>
    </lineage>
</organism>
<keyword evidence="2" id="KW-1185">Reference proteome</keyword>
<reference evidence="1 2" key="2">
    <citation type="journal article" date="2019" name="G3 (Bethesda)">
        <title>Hybrid Assembly of the Genome of the Entomopathogenic Nematode Steinernema carpocapsae Identifies the X-Chromosome.</title>
        <authorList>
            <person name="Serra L."/>
            <person name="Macchietto M."/>
            <person name="Macias-Munoz A."/>
            <person name="McGill C.J."/>
            <person name="Rodriguez I.M."/>
            <person name="Rodriguez B."/>
            <person name="Murad R."/>
            <person name="Mortazavi A."/>
        </authorList>
    </citation>
    <scope>NUCLEOTIDE SEQUENCE [LARGE SCALE GENOMIC DNA]</scope>
    <source>
        <strain evidence="1 2">ALL</strain>
    </source>
</reference>
<sequence>MLSKLRLLPENSLPCLSTDARNSRRRSSHPKVQQTIIAELQYAARTNQEHCDIVLVTDGHVWIVLV</sequence>
<dbReference type="AlphaFoldDB" id="A0A4U8UNZ4"/>
<dbReference type="EMBL" id="AZBU02000001">
    <property type="protein sequence ID" value="TMS33797.1"/>
    <property type="molecule type" value="Genomic_DNA"/>
</dbReference>
<protein>
    <submittedName>
        <fullName evidence="1">Uncharacterized protein</fullName>
    </submittedName>
</protein>
<accession>A0A4U8UNZ4</accession>
<gene>
    <name evidence="1" type="ORF">L596_001494</name>
</gene>
<reference evidence="1 2" key="1">
    <citation type="journal article" date="2015" name="Genome Biol.">
        <title>Comparative genomics of Steinernema reveals deeply conserved gene regulatory networks.</title>
        <authorList>
            <person name="Dillman A.R."/>
            <person name="Macchietto M."/>
            <person name="Porter C.F."/>
            <person name="Rogers A."/>
            <person name="Williams B."/>
            <person name="Antoshechkin I."/>
            <person name="Lee M.M."/>
            <person name="Goodwin Z."/>
            <person name="Lu X."/>
            <person name="Lewis E.E."/>
            <person name="Goodrich-Blair H."/>
            <person name="Stock S.P."/>
            <person name="Adams B.J."/>
            <person name="Sternberg P.W."/>
            <person name="Mortazavi A."/>
        </authorList>
    </citation>
    <scope>NUCLEOTIDE SEQUENCE [LARGE SCALE GENOMIC DNA]</scope>
    <source>
        <strain evidence="1 2">ALL</strain>
    </source>
</reference>